<dbReference type="Pfam" id="PF09977">
    <property type="entry name" value="Tad_C"/>
    <property type="match status" value="1"/>
</dbReference>
<dbReference type="OrthoDB" id="5720484at2"/>
<evidence type="ECO:0000259" key="2">
    <source>
        <dbReference type="Pfam" id="PF13400"/>
    </source>
</evidence>
<feature type="domain" description="Putative Flp pilus-assembly TadG-like N-terminal" evidence="2">
    <location>
        <begin position="2"/>
        <end position="41"/>
    </location>
</feature>
<evidence type="ECO:0000259" key="1">
    <source>
        <dbReference type="Pfam" id="PF09977"/>
    </source>
</evidence>
<evidence type="ECO:0000313" key="4">
    <source>
        <dbReference type="Proteomes" id="UP000268230"/>
    </source>
</evidence>
<sequence>MAALTLGLALLFMLLTVDSGRLYLEQRKLQRIADMAALEAAEHGGVCSGAGVQASVLARNAATRNGHSVNNPLIASCGYLRTGTDNLRVFNADNSRPEAIKVEVREQVTTSAAGGLFSLIDGNFSRTTTLHATAVAAKPAPPQAMLRIRSTLATLDSRHSTLLNALLTSLGGNAQLNLAGWQGIADTQINLLKYVEQLAVDLNIKAGDYDKLLNTDATLTQLLNAAVHVLQQSSSTLGVATNLGNVAVGTPSGKLHLGDILDIQNGTAQAGLDSSIQLLQLVQGVIQLAVSKNAANVDLPISVLGLVNGRVQMKVIQPEQVSAVGNPATDVIEVHTAQVQALVSLDLPLLDGVLGLVNAVTSLAAPLTSVLNDLLHLNLVGVVQSLTCALGLSQCKYVDVKVVPDKASLHIGIEVAKAESRVTDYRCQPDKRLTATTRSAAAIVTIGKYKDANTFFVNGSSALTPIPLVDIGIKTCGPLGAACTRAAFAGGGLGLKANAPIMQATTTPLLFEGSSAPPELNQLPAYQRMSNQDVVGSLTSTFAGVQIEAYKPDVNNVFGDLMTLVAGTLSTVKGILEPLIKNLLSPLIDPLLNVLLKTLGIDLANAQVGANLSCSSGHAQLLL</sequence>
<dbReference type="Proteomes" id="UP000268230">
    <property type="component" value="Chromosome"/>
</dbReference>
<feature type="domain" description="DUF2134" evidence="1">
    <location>
        <begin position="50"/>
        <end position="136"/>
    </location>
</feature>
<dbReference type="KEGG" id="pory:EJA05_24875"/>
<accession>A0A3Q8U4K4</accession>
<dbReference type="Pfam" id="PF13400">
    <property type="entry name" value="Tad"/>
    <property type="match status" value="1"/>
</dbReference>
<reference evidence="3 4" key="1">
    <citation type="submission" date="2018-12" db="EMBL/GenBank/DDBJ databases">
        <authorList>
            <person name="Li S."/>
            <person name="Yang R."/>
            <person name="Chen G."/>
            <person name="Zou L."/>
            <person name="Zhang C."/>
            <person name="Chen Y."/>
            <person name="Liu Z."/>
            <person name="Li Y."/>
            <person name="Yan Y."/>
            <person name="Huang M."/>
            <person name="Chen T."/>
        </authorList>
    </citation>
    <scope>NUCLEOTIDE SEQUENCE [LARGE SCALE GENOMIC DNA]</scope>
    <source>
        <strain evidence="3 4">1257</strain>
    </source>
</reference>
<dbReference type="AlphaFoldDB" id="A0A3Q8U4K4"/>
<gene>
    <name evidence="3" type="ORF">EJA05_24875</name>
</gene>
<dbReference type="InterPro" id="IPR028087">
    <property type="entry name" value="Tad_N"/>
</dbReference>
<proteinExistence type="predicted"/>
<dbReference type="EMBL" id="CP034338">
    <property type="protein sequence ID" value="AZL71542.1"/>
    <property type="molecule type" value="Genomic_DNA"/>
</dbReference>
<protein>
    <submittedName>
        <fullName evidence="3">Uncharacterized protein</fullName>
    </submittedName>
</protein>
<evidence type="ECO:0000313" key="3">
    <source>
        <dbReference type="EMBL" id="AZL71542.1"/>
    </source>
</evidence>
<name>A0A3Q8U4K4_9PSED</name>
<organism evidence="3 4">
    <name type="scientific">Pseudomonas entomophila</name>
    <dbReference type="NCBI Taxonomy" id="312306"/>
    <lineage>
        <taxon>Bacteria</taxon>
        <taxon>Pseudomonadati</taxon>
        <taxon>Pseudomonadota</taxon>
        <taxon>Gammaproteobacteria</taxon>
        <taxon>Pseudomonadales</taxon>
        <taxon>Pseudomonadaceae</taxon>
        <taxon>Pseudomonas</taxon>
    </lineage>
</organism>
<dbReference type="InterPro" id="IPR018705">
    <property type="entry name" value="DUF2134_membrane"/>
</dbReference>